<proteinExistence type="predicted"/>
<gene>
    <name evidence="5" type="ORF">GIB67_039550</name>
</gene>
<name>A0A7J7LIU7_9MAGN</name>
<keyword evidence="4" id="KW-0732">Signal</keyword>
<feature type="transmembrane region" description="Helical" evidence="3">
    <location>
        <begin position="149"/>
        <end position="167"/>
    </location>
</feature>
<feature type="transmembrane region" description="Helical" evidence="3">
    <location>
        <begin position="125"/>
        <end position="143"/>
    </location>
</feature>
<dbReference type="EMBL" id="JACGCM010002254">
    <property type="protein sequence ID" value="KAF6142586.1"/>
    <property type="molecule type" value="Genomic_DNA"/>
</dbReference>
<dbReference type="OrthoDB" id="1937806at2759"/>
<comment type="subcellular location">
    <subcellularLocation>
        <location evidence="1">Endoplasmic reticulum membrane</location>
        <topology evidence="1">Multi-pass membrane protein</topology>
    </subcellularLocation>
</comment>
<dbReference type="PANTHER" id="PTHR12174">
    <property type="entry name" value="SIGNAL PEPTIDE PEPTIDASE"/>
    <property type="match status" value="1"/>
</dbReference>
<keyword evidence="6" id="KW-1185">Reference proteome</keyword>
<dbReference type="GO" id="GO:0098553">
    <property type="term" value="C:lumenal side of endoplasmic reticulum membrane"/>
    <property type="evidence" value="ECO:0007669"/>
    <property type="project" value="TreeGrafter"/>
</dbReference>
<dbReference type="Pfam" id="PF04258">
    <property type="entry name" value="Peptidase_A22B"/>
    <property type="match status" value="2"/>
</dbReference>
<organism evidence="5 6">
    <name type="scientific">Kingdonia uniflora</name>
    <dbReference type="NCBI Taxonomy" id="39325"/>
    <lineage>
        <taxon>Eukaryota</taxon>
        <taxon>Viridiplantae</taxon>
        <taxon>Streptophyta</taxon>
        <taxon>Embryophyta</taxon>
        <taxon>Tracheophyta</taxon>
        <taxon>Spermatophyta</taxon>
        <taxon>Magnoliopsida</taxon>
        <taxon>Ranunculales</taxon>
        <taxon>Circaeasteraceae</taxon>
        <taxon>Kingdonia</taxon>
    </lineage>
</organism>
<protein>
    <submittedName>
        <fullName evidence="5">Uncharacterized protein</fullName>
    </submittedName>
</protein>
<feature type="transmembrane region" description="Helical" evidence="3">
    <location>
        <begin position="74"/>
        <end position="93"/>
    </location>
</feature>
<evidence type="ECO:0000313" key="5">
    <source>
        <dbReference type="EMBL" id="KAF6142586.1"/>
    </source>
</evidence>
<reference evidence="5 6" key="1">
    <citation type="journal article" date="2020" name="IScience">
        <title>Genome Sequencing of the Endangered Kingdonia uniflora (Circaeasteraceae, Ranunculales) Reveals Potential Mechanisms of Evolutionary Specialization.</title>
        <authorList>
            <person name="Sun Y."/>
            <person name="Deng T."/>
            <person name="Zhang A."/>
            <person name="Moore M.J."/>
            <person name="Landis J.B."/>
            <person name="Lin N."/>
            <person name="Zhang H."/>
            <person name="Zhang X."/>
            <person name="Huang J."/>
            <person name="Zhang X."/>
            <person name="Sun H."/>
            <person name="Wang H."/>
        </authorList>
    </citation>
    <scope>NUCLEOTIDE SEQUENCE [LARGE SCALE GENOMIC DNA]</scope>
    <source>
        <strain evidence="5">TB1705</strain>
        <tissue evidence="5">Leaf</tissue>
    </source>
</reference>
<dbReference type="PANTHER" id="PTHR12174:SF23">
    <property type="entry name" value="MINOR HISTOCOMPATIBILITY ANTIGEN H13"/>
    <property type="match status" value="1"/>
</dbReference>
<keyword evidence="3" id="KW-1133">Transmembrane helix</keyword>
<sequence length="178" mass="20745">MWEFIFLYFFFFCHRVNFGTTSSEGRSEFKCHINSLFNCVCGLLSLRKTHPSISKYVFSFPAYNVTETMSKEHAMCFPLVGSAMLLSLFQFFMFLSKDLVNAVLTCYFFVLGIVALLYESFLFEFIWIVPFLFFFLLQFIFLSNTRAGLFVYDIFWGFFTSVMVSVAKSFDAPIKVST</sequence>
<evidence type="ECO:0000256" key="1">
    <source>
        <dbReference type="ARBA" id="ARBA00004477"/>
    </source>
</evidence>
<dbReference type="GO" id="GO:0098554">
    <property type="term" value="C:cytoplasmic side of endoplasmic reticulum membrane"/>
    <property type="evidence" value="ECO:0007669"/>
    <property type="project" value="TreeGrafter"/>
</dbReference>
<evidence type="ECO:0000256" key="3">
    <source>
        <dbReference type="SAM" id="Phobius"/>
    </source>
</evidence>
<dbReference type="Proteomes" id="UP000541444">
    <property type="component" value="Unassembled WGS sequence"/>
</dbReference>
<evidence type="ECO:0000256" key="4">
    <source>
        <dbReference type="SAM" id="SignalP"/>
    </source>
</evidence>
<dbReference type="AlphaFoldDB" id="A0A7J7LIU7"/>
<dbReference type="GO" id="GO:0033619">
    <property type="term" value="P:membrane protein proteolysis"/>
    <property type="evidence" value="ECO:0007669"/>
    <property type="project" value="TreeGrafter"/>
</dbReference>
<accession>A0A7J7LIU7</accession>
<evidence type="ECO:0000256" key="2">
    <source>
        <dbReference type="ARBA" id="ARBA00022824"/>
    </source>
</evidence>
<dbReference type="GO" id="GO:0042500">
    <property type="term" value="F:aspartic endopeptidase activity, intramembrane cleaving"/>
    <property type="evidence" value="ECO:0007669"/>
    <property type="project" value="InterPro"/>
</dbReference>
<comment type="caution">
    <text evidence="5">The sequence shown here is derived from an EMBL/GenBank/DDBJ whole genome shotgun (WGS) entry which is preliminary data.</text>
</comment>
<keyword evidence="2" id="KW-0256">Endoplasmic reticulum</keyword>
<feature type="chain" id="PRO_5029875768" evidence="4">
    <location>
        <begin position="19"/>
        <end position="178"/>
    </location>
</feature>
<feature type="signal peptide" evidence="4">
    <location>
        <begin position="1"/>
        <end position="18"/>
    </location>
</feature>
<keyword evidence="3" id="KW-0812">Transmembrane</keyword>
<dbReference type="GO" id="GO:0006465">
    <property type="term" value="P:signal peptide processing"/>
    <property type="evidence" value="ECO:0007669"/>
    <property type="project" value="TreeGrafter"/>
</dbReference>
<evidence type="ECO:0000313" key="6">
    <source>
        <dbReference type="Proteomes" id="UP000541444"/>
    </source>
</evidence>
<dbReference type="InterPro" id="IPR007369">
    <property type="entry name" value="Peptidase_A22B_SPP"/>
</dbReference>
<keyword evidence="3" id="KW-0472">Membrane</keyword>
<feature type="transmembrane region" description="Helical" evidence="3">
    <location>
        <begin position="99"/>
        <end position="118"/>
    </location>
</feature>